<evidence type="ECO:0000256" key="4">
    <source>
        <dbReference type="ARBA" id="ARBA00031237"/>
    </source>
</evidence>
<comment type="pathway">
    <text evidence="2">Amino-acid degradation; L-leucine degradation; (S)-3-hydroxy-3-methylglutaryl-CoA from 3-isovaleryl-CoA: step 2/3.</text>
</comment>
<gene>
    <name evidence="9" type="ORF">BDV28DRAFT_135667</name>
</gene>
<evidence type="ECO:0000256" key="2">
    <source>
        <dbReference type="ARBA" id="ARBA00025711"/>
    </source>
</evidence>
<evidence type="ECO:0000313" key="9">
    <source>
        <dbReference type="EMBL" id="KAE8352167.1"/>
    </source>
</evidence>
<dbReference type="InterPro" id="IPR029045">
    <property type="entry name" value="ClpP/crotonase-like_dom_sf"/>
</dbReference>
<dbReference type="UniPathway" id="UPA00363">
    <property type="reaction ID" value="UER00861"/>
</dbReference>
<dbReference type="EMBL" id="ML739140">
    <property type="protein sequence ID" value="KAE8352167.1"/>
    <property type="molecule type" value="Genomic_DNA"/>
</dbReference>
<dbReference type="FunFam" id="3.90.226.10:FF:000007">
    <property type="entry name" value="Methylcrotonoyl-CoA carboxylase subunit beta"/>
    <property type="match status" value="1"/>
</dbReference>
<dbReference type="Gene3D" id="3.90.226.10">
    <property type="entry name" value="2-enoyl-CoA Hydratase, Chain A, domain 1"/>
    <property type="match status" value="2"/>
</dbReference>
<organism evidence="9 10">
    <name type="scientific">Aspergillus coremiiformis</name>
    <dbReference type="NCBI Taxonomy" id="138285"/>
    <lineage>
        <taxon>Eukaryota</taxon>
        <taxon>Fungi</taxon>
        <taxon>Dikarya</taxon>
        <taxon>Ascomycota</taxon>
        <taxon>Pezizomycotina</taxon>
        <taxon>Eurotiomycetes</taxon>
        <taxon>Eurotiomycetidae</taxon>
        <taxon>Eurotiales</taxon>
        <taxon>Aspergillaceae</taxon>
        <taxon>Aspergillus</taxon>
        <taxon>Aspergillus subgen. Circumdati</taxon>
    </lineage>
</organism>
<dbReference type="Pfam" id="PF01039">
    <property type="entry name" value="Carboxyl_trans"/>
    <property type="match status" value="1"/>
</dbReference>
<dbReference type="GO" id="GO:0004485">
    <property type="term" value="F:methylcrotonoyl-CoA carboxylase activity"/>
    <property type="evidence" value="ECO:0007669"/>
    <property type="project" value="UniProtKB-EC"/>
</dbReference>
<dbReference type="GO" id="GO:0006552">
    <property type="term" value="P:L-leucine catabolic process"/>
    <property type="evidence" value="ECO:0007669"/>
    <property type="project" value="UniProtKB-UniPathway"/>
</dbReference>
<feature type="domain" description="CoA carboxyltransferase C-terminal" evidence="8">
    <location>
        <begin position="335"/>
        <end position="575"/>
    </location>
</feature>
<evidence type="ECO:0000313" key="10">
    <source>
        <dbReference type="Proteomes" id="UP000327118"/>
    </source>
</evidence>
<dbReference type="OrthoDB" id="439921at2759"/>
<dbReference type="InterPro" id="IPR034733">
    <property type="entry name" value="AcCoA_carboxyl_beta"/>
</dbReference>
<proteinExistence type="inferred from homology"/>
<dbReference type="PROSITE" id="PS50980">
    <property type="entry name" value="COA_CT_NTER"/>
    <property type="match status" value="1"/>
</dbReference>
<dbReference type="PROSITE" id="PS50989">
    <property type="entry name" value="COA_CT_CTER"/>
    <property type="match status" value="1"/>
</dbReference>
<dbReference type="GO" id="GO:1905202">
    <property type="term" value="C:methylcrotonoyl-CoA carboxylase complex"/>
    <property type="evidence" value="ECO:0007669"/>
    <property type="project" value="TreeGrafter"/>
</dbReference>
<feature type="domain" description="CoA carboxyltransferase N-terminal" evidence="7">
    <location>
        <begin position="78"/>
        <end position="335"/>
    </location>
</feature>
<dbReference type="InterPro" id="IPR011763">
    <property type="entry name" value="COA_CT_C"/>
</dbReference>
<accession>A0A5N6Z3B3</accession>
<comment type="catalytic activity">
    <reaction evidence="6">
        <text>3-methylbut-2-enoyl-CoA + hydrogencarbonate + ATP = 3-methyl-(2E)-glutaconyl-CoA + ADP + phosphate + H(+)</text>
        <dbReference type="Rhea" id="RHEA:13589"/>
        <dbReference type="ChEBI" id="CHEBI:15378"/>
        <dbReference type="ChEBI" id="CHEBI:17544"/>
        <dbReference type="ChEBI" id="CHEBI:30616"/>
        <dbReference type="ChEBI" id="CHEBI:43474"/>
        <dbReference type="ChEBI" id="CHEBI:57344"/>
        <dbReference type="ChEBI" id="CHEBI:57346"/>
        <dbReference type="ChEBI" id="CHEBI:456216"/>
        <dbReference type="EC" id="6.4.1.4"/>
    </reaction>
</comment>
<keyword evidence="9" id="KW-0808">Transferase</keyword>
<dbReference type="AlphaFoldDB" id="A0A5N6Z3B3"/>
<keyword evidence="10" id="KW-1185">Reference proteome</keyword>
<dbReference type="PANTHER" id="PTHR22855">
    <property type="entry name" value="ACETYL, PROPIONYL, PYRUVATE, AND GLUTACONYL CARBOXYLASE-RELATED"/>
    <property type="match status" value="1"/>
</dbReference>
<dbReference type="SUPFAM" id="SSF52096">
    <property type="entry name" value="ClpP/crotonase"/>
    <property type="match status" value="2"/>
</dbReference>
<dbReference type="Proteomes" id="UP000327118">
    <property type="component" value="Unassembled WGS sequence"/>
</dbReference>
<dbReference type="GO" id="GO:0005739">
    <property type="term" value="C:mitochondrion"/>
    <property type="evidence" value="ECO:0007669"/>
    <property type="project" value="TreeGrafter"/>
</dbReference>
<name>A0A5N6Z3B3_9EURO</name>
<dbReference type="InterPro" id="IPR011762">
    <property type="entry name" value="COA_CT_N"/>
</dbReference>
<dbReference type="FunFam" id="3.90.226.10:FF:000004">
    <property type="entry name" value="Methylcrotonoyl-CoA carboxylase beta chain"/>
    <property type="match status" value="1"/>
</dbReference>
<dbReference type="InterPro" id="IPR045190">
    <property type="entry name" value="MCCB/AccD1-like"/>
</dbReference>
<comment type="similarity">
    <text evidence="1">Belongs to the AccD/PCCB family.</text>
</comment>
<dbReference type="PANTHER" id="PTHR22855:SF13">
    <property type="entry name" value="METHYLCROTONOYL-COA CARBOXYLASE BETA CHAIN, MITOCHONDRIAL"/>
    <property type="match status" value="1"/>
</dbReference>
<dbReference type="EC" id="6.4.1.4" evidence="3"/>
<reference evidence="10" key="1">
    <citation type="submission" date="2019-04" db="EMBL/GenBank/DDBJ databases">
        <title>Friends and foes A comparative genomics studyof 23 Aspergillus species from section Flavi.</title>
        <authorList>
            <consortium name="DOE Joint Genome Institute"/>
            <person name="Kjaerbolling I."/>
            <person name="Vesth T."/>
            <person name="Frisvad J.C."/>
            <person name="Nybo J.L."/>
            <person name="Theobald S."/>
            <person name="Kildgaard S."/>
            <person name="Isbrandt T."/>
            <person name="Kuo A."/>
            <person name="Sato A."/>
            <person name="Lyhne E.K."/>
            <person name="Kogle M.E."/>
            <person name="Wiebenga A."/>
            <person name="Kun R.S."/>
            <person name="Lubbers R.J."/>
            <person name="Makela M.R."/>
            <person name="Barry K."/>
            <person name="Chovatia M."/>
            <person name="Clum A."/>
            <person name="Daum C."/>
            <person name="Haridas S."/>
            <person name="He G."/>
            <person name="LaButti K."/>
            <person name="Lipzen A."/>
            <person name="Mondo S."/>
            <person name="Riley R."/>
            <person name="Salamov A."/>
            <person name="Simmons B.A."/>
            <person name="Magnuson J.K."/>
            <person name="Henrissat B."/>
            <person name="Mortensen U.H."/>
            <person name="Larsen T.O."/>
            <person name="Devries R.P."/>
            <person name="Grigoriev I.V."/>
            <person name="Machida M."/>
            <person name="Baker S.E."/>
            <person name="Andersen M.R."/>
        </authorList>
    </citation>
    <scope>NUCLEOTIDE SEQUENCE [LARGE SCALE GENOMIC DNA]</scope>
    <source>
        <strain evidence="10">CBS 553.77</strain>
    </source>
</reference>
<protein>
    <recommendedName>
        <fullName evidence="3">methylcrotonoyl-CoA carboxylase</fullName>
        <ecNumber evidence="3">6.4.1.4</ecNumber>
    </recommendedName>
    <alternativeName>
        <fullName evidence="5">3-methylcrotonyl-CoA carboxylase 2</fullName>
    </alternativeName>
    <alternativeName>
        <fullName evidence="4">3-methylcrotonyl-CoA:carbon dioxide ligase subunit beta</fullName>
    </alternativeName>
</protein>
<sequence length="582" mass="62187">MPAPSPLLRSLSLSSRTSLSLPYSRRLLSPHFPIQISSKTTLRSVASYTHPHHASTISVLSTAVDTSSPDFKENAEQMKELLDRMTNLHSTISQGGPQKAKDKHIARGKMLPRDRLTALIDPGTSFLELSPLAGHEVYPGEDVPAGGIITGIGTVEGVTCMIVANDSTVKGGTYYPITVKKHLRAQAIAQENKLPCLYLVDSGGANLPYQADVFPDKEHFGRIFFNQARMSSMGIPQISVVMGPCTAGGAYVPAMSDETIIVENQGTIFLAGPPLVKAATGEEVSAEDLGGGQLHSTISGVTDYLAVDDAHALVLARRSVSNLNYPKTSVPLQLDETTIKEPLYDPTELNGIVGTNLRRQIPAHEVIARIVDGSEFAEFKRDYGTTLVTGFARIYGHQVGIVANNGILFSESSLKGAHFIELCAQRKIPLIFLQNISGFMVGADAEKGGIAKNGAKLVTAVACADVPKFTVVFGSSAGAGNYGMCGRAYSPRLMFMWPNAKIGVMGSEQLSAVMEAVGRSADPALKSRIDRESEAVFSSARLWDDGVIPPAQTRPVLGLSLAASLGGMVDKDVQTRFGVFRM</sequence>
<evidence type="ECO:0000259" key="7">
    <source>
        <dbReference type="PROSITE" id="PS50980"/>
    </source>
</evidence>
<dbReference type="GO" id="GO:0016740">
    <property type="term" value="F:transferase activity"/>
    <property type="evidence" value="ECO:0007669"/>
    <property type="project" value="UniProtKB-KW"/>
</dbReference>
<evidence type="ECO:0000256" key="5">
    <source>
        <dbReference type="ARBA" id="ARBA00031404"/>
    </source>
</evidence>
<evidence type="ECO:0000256" key="6">
    <source>
        <dbReference type="ARBA" id="ARBA00052347"/>
    </source>
</evidence>
<evidence type="ECO:0000256" key="1">
    <source>
        <dbReference type="ARBA" id="ARBA00006102"/>
    </source>
</evidence>
<evidence type="ECO:0000259" key="8">
    <source>
        <dbReference type="PROSITE" id="PS50989"/>
    </source>
</evidence>
<evidence type="ECO:0000256" key="3">
    <source>
        <dbReference type="ARBA" id="ARBA00026116"/>
    </source>
</evidence>